<feature type="domain" description="HTH tetR-type" evidence="5">
    <location>
        <begin position="25"/>
        <end position="85"/>
    </location>
</feature>
<dbReference type="PROSITE" id="PS50977">
    <property type="entry name" value="HTH_TETR_2"/>
    <property type="match status" value="1"/>
</dbReference>
<dbReference type="EMBL" id="JYJA01000037">
    <property type="protein sequence ID" value="KJL41556.1"/>
    <property type="molecule type" value="Genomic_DNA"/>
</dbReference>
<dbReference type="GO" id="GO:0003700">
    <property type="term" value="F:DNA-binding transcription factor activity"/>
    <property type="evidence" value="ECO:0007669"/>
    <property type="project" value="TreeGrafter"/>
</dbReference>
<dbReference type="AlphaFoldDB" id="A0A0M2H5F0"/>
<evidence type="ECO:0000256" key="4">
    <source>
        <dbReference type="PROSITE-ProRule" id="PRU00335"/>
    </source>
</evidence>
<feature type="DNA-binding region" description="H-T-H motif" evidence="4">
    <location>
        <begin position="48"/>
        <end position="67"/>
    </location>
</feature>
<dbReference type="InterPro" id="IPR001647">
    <property type="entry name" value="HTH_TetR"/>
</dbReference>
<sequence length="241" mass="25637">MDATAKAGIMAARTGATPEKPGAKRLDRATIIAAGLELAETTGSASLSIRDLGAKLGTDPTAVYRHFRGKEELMSALLDELTLRSLAAVTAEPEQWQERLRQLASATLTEFARYPAVGQEAIVLTTHGPGELDAIELMLDAFSRAGLTGDALVQHYALMATHVLSIAAGVARARAERTTTATATATAESSPWFEGPLLVDPIKHPHIAQMSAQLLALEDRELFMLGVESVIRSAERAARPS</sequence>
<keyword evidence="1" id="KW-0805">Transcription regulation</keyword>
<dbReference type="InterPro" id="IPR009057">
    <property type="entry name" value="Homeodomain-like_sf"/>
</dbReference>
<evidence type="ECO:0000256" key="2">
    <source>
        <dbReference type="ARBA" id="ARBA00023125"/>
    </source>
</evidence>
<dbReference type="GO" id="GO:0000976">
    <property type="term" value="F:transcription cis-regulatory region binding"/>
    <property type="evidence" value="ECO:0007669"/>
    <property type="project" value="TreeGrafter"/>
</dbReference>
<evidence type="ECO:0000256" key="3">
    <source>
        <dbReference type="ARBA" id="ARBA00023163"/>
    </source>
</evidence>
<dbReference type="Gene3D" id="1.10.357.10">
    <property type="entry name" value="Tetracycline Repressor, domain 2"/>
    <property type="match status" value="1"/>
</dbReference>
<dbReference type="SUPFAM" id="SSF46689">
    <property type="entry name" value="Homeodomain-like"/>
    <property type="match status" value="1"/>
</dbReference>
<dbReference type="Proteomes" id="UP000034098">
    <property type="component" value="Unassembled WGS sequence"/>
</dbReference>
<protein>
    <submittedName>
        <fullName evidence="6">Tetracycline repressor protein class H</fullName>
    </submittedName>
</protein>
<proteinExistence type="predicted"/>
<dbReference type="PATRIC" id="fig|69370.6.peg.2831"/>
<comment type="caution">
    <text evidence="6">The sequence shown here is derived from an EMBL/GenBank/DDBJ whole genome shotgun (WGS) entry which is preliminary data.</text>
</comment>
<keyword evidence="7" id="KW-1185">Reference proteome</keyword>
<gene>
    <name evidence="6" type="primary">tetR</name>
    <name evidence="6" type="ORF">RS82_02785</name>
</gene>
<dbReference type="GO" id="GO:0045892">
    <property type="term" value="P:negative regulation of DNA-templated transcription"/>
    <property type="evidence" value="ECO:0007669"/>
    <property type="project" value="InterPro"/>
</dbReference>
<dbReference type="SUPFAM" id="SSF48498">
    <property type="entry name" value="Tetracyclin repressor-like, C-terminal domain"/>
    <property type="match status" value="1"/>
</dbReference>
<dbReference type="InterPro" id="IPR036271">
    <property type="entry name" value="Tet_transcr_reg_TetR-rel_C_sf"/>
</dbReference>
<evidence type="ECO:0000313" key="7">
    <source>
        <dbReference type="Proteomes" id="UP000034098"/>
    </source>
</evidence>
<dbReference type="PANTHER" id="PTHR30055:SF151">
    <property type="entry name" value="TRANSCRIPTIONAL REGULATORY PROTEIN"/>
    <property type="match status" value="1"/>
</dbReference>
<dbReference type="InterPro" id="IPR050109">
    <property type="entry name" value="HTH-type_TetR-like_transc_reg"/>
</dbReference>
<evidence type="ECO:0000256" key="1">
    <source>
        <dbReference type="ARBA" id="ARBA00023015"/>
    </source>
</evidence>
<dbReference type="Gene3D" id="1.10.10.60">
    <property type="entry name" value="Homeodomain-like"/>
    <property type="match status" value="1"/>
</dbReference>
<organism evidence="6 7">
    <name type="scientific">Microbacterium trichothecenolyticum</name>
    <name type="common">Aureobacterium trichothecenolyticum</name>
    <dbReference type="NCBI Taxonomy" id="69370"/>
    <lineage>
        <taxon>Bacteria</taxon>
        <taxon>Bacillati</taxon>
        <taxon>Actinomycetota</taxon>
        <taxon>Actinomycetes</taxon>
        <taxon>Micrococcales</taxon>
        <taxon>Microbacteriaceae</taxon>
        <taxon>Microbacterium</taxon>
    </lineage>
</organism>
<dbReference type="Pfam" id="PF02909">
    <property type="entry name" value="TetR_C_1"/>
    <property type="match status" value="1"/>
</dbReference>
<dbReference type="Pfam" id="PF00440">
    <property type="entry name" value="TetR_N"/>
    <property type="match status" value="1"/>
</dbReference>
<dbReference type="PANTHER" id="PTHR30055">
    <property type="entry name" value="HTH-TYPE TRANSCRIPTIONAL REGULATOR RUTR"/>
    <property type="match status" value="1"/>
</dbReference>
<accession>A0A0M2H5F0</accession>
<evidence type="ECO:0000259" key="5">
    <source>
        <dbReference type="PROSITE" id="PS50977"/>
    </source>
</evidence>
<reference evidence="6 7" key="1">
    <citation type="submission" date="2015-02" db="EMBL/GenBank/DDBJ databases">
        <title>Draft genome sequences of ten Microbacterium spp. with emphasis on heavy metal contaminated environments.</title>
        <authorList>
            <person name="Corretto E."/>
        </authorList>
    </citation>
    <scope>NUCLEOTIDE SEQUENCE [LARGE SCALE GENOMIC DNA]</scope>
    <source>
        <strain evidence="6 7">DSM 8608</strain>
    </source>
</reference>
<dbReference type="InterPro" id="IPR004111">
    <property type="entry name" value="Repressor_TetR_C"/>
</dbReference>
<dbReference type="OrthoDB" id="3519192at2"/>
<keyword evidence="2 4" id="KW-0238">DNA-binding</keyword>
<keyword evidence="3" id="KW-0804">Transcription</keyword>
<evidence type="ECO:0000313" key="6">
    <source>
        <dbReference type="EMBL" id="KJL41556.1"/>
    </source>
</evidence>
<name>A0A0M2H5F0_MICTR</name>